<dbReference type="SUPFAM" id="SSF48452">
    <property type="entry name" value="TPR-like"/>
    <property type="match status" value="1"/>
</dbReference>
<evidence type="ECO:0000313" key="2">
    <source>
        <dbReference type="EMBL" id="MBL6448835.1"/>
    </source>
</evidence>
<accession>A0A937KFZ6</accession>
<proteinExistence type="predicted"/>
<evidence type="ECO:0000256" key="1">
    <source>
        <dbReference type="PROSITE-ProRule" id="PRU00339"/>
    </source>
</evidence>
<dbReference type="GO" id="GO:0016740">
    <property type="term" value="F:transferase activity"/>
    <property type="evidence" value="ECO:0007669"/>
    <property type="project" value="UniProtKB-KW"/>
</dbReference>
<evidence type="ECO:0000313" key="3">
    <source>
        <dbReference type="Proteomes" id="UP000614216"/>
    </source>
</evidence>
<dbReference type="PROSITE" id="PS50005">
    <property type="entry name" value="TPR"/>
    <property type="match status" value="1"/>
</dbReference>
<dbReference type="InterPro" id="IPR011990">
    <property type="entry name" value="TPR-like_helical_dom_sf"/>
</dbReference>
<name>A0A937KFZ6_9BACT</name>
<dbReference type="Gene3D" id="1.25.40.10">
    <property type="entry name" value="Tetratricopeptide repeat domain"/>
    <property type="match status" value="1"/>
</dbReference>
<dbReference type="EMBL" id="JAEUGD010000066">
    <property type="protein sequence ID" value="MBL6448835.1"/>
    <property type="molecule type" value="Genomic_DNA"/>
</dbReference>
<gene>
    <name evidence="2" type="ORF">JMN32_21160</name>
</gene>
<dbReference type="SMART" id="SM00028">
    <property type="entry name" value="TPR"/>
    <property type="match status" value="2"/>
</dbReference>
<feature type="repeat" description="TPR" evidence="1">
    <location>
        <begin position="110"/>
        <end position="143"/>
    </location>
</feature>
<keyword evidence="1" id="KW-0802">TPR repeat</keyword>
<keyword evidence="2" id="KW-0808">Transferase</keyword>
<dbReference type="AlphaFoldDB" id="A0A937KFZ6"/>
<dbReference type="InterPro" id="IPR019734">
    <property type="entry name" value="TPR_rpt"/>
</dbReference>
<dbReference type="RefSeq" id="WP_202858376.1">
    <property type="nucleotide sequence ID" value="NZ_JAEUGD010000066.1"/>
</dbReference>
<organism evidence="2 3">
    <name type="scientific">Fulvivirga marina</name>
    <dbReference type="NCBI Taxonomy" id="2494733"/>
    <lineage>
        <taxon>Bacteria</taxon>
        <taxon>Pseudomonadati</taxon>
        <taxon>Bacteroidota</taxon>
        <taxon>Cytophagia</taxon>
        <taxon>Cytophagales</taxon>
        <taxon>Fulvivirgaceae</taxon>
        <taxon>Fulvivirga</taxon>
    </lineage>
</organism>
<reference evidence="2" key="1">
    <citation type="submission" date="2021-01" db="EMBL/GenBank/DDBJ databases">
        <title>Fulvivirga kasyanovii gen. nov., sp nov., a novel member of the phylum Bacteroidetes isolated from seawater in a mussel farm.</title>
        <authorList>
            <person name="Zhao L.-H."/>
            <person name="Wang Z.-J."/>
        </authorList>
    </citation>
    <scope>NUCLEOTIDE SEQUENCE</scope>
    <source>
        <strain evidence="2">29W222</strain>
    </source>
</reference>
<protein>
    <submittedName>
        <fullName evidence="2">O-linked GlcNAc transferase</fullName>
    </submittedName>
</protein>
<keyword evidence="3" id="KW-1185">Reference proteome</keyword>
<dbReference type="Pfam" id="PF13424">
    <property type="entry name" value="TPR_12"/>
    <property type="match status" value="1"/>
</dbReference>
<sequence>MTVRVLQQYVFDAEKAFERQEWLEGKDLLHEALEMEPVYAKAHNHLGWLHLYYIVDFKLAEMHLKLALKYAPDYHAPYMHMAQLLFDMGKWQKLEQLLNKAMHVAGVQRSFIYNDLGRLYEVQGEYSKAIDHYKLAARHTLDNQEIDGIRGNIKRTRKKRWMLFW</sequence>
<dbReference type="Proteomes" id="UP000614216">
    <property type="component" value="Unassembled WGS sequence"/>
</dbReference>
<comment type="caution">
    <text evidence="2">The sequence shown here is derived from an EMBL/GenBank/DDBJ whole genome shotgun (WGS) entry which is preliminary data.</text>
</comment>